<name>A0A1G4WYQ1_9MYCO</name>
<dbReference type="EMBL" id="FMUB01000015">
    <property type="protein sequence ID" value="SCX32494.1"/>
    <property type="molecule type" value="Genomic_DNA"/>
</dbReference>
<evidence type="ECO:0000313" key="1">
    <source>
        <dbReference type="EMBL" id="SCX32494.1"/>
    </source>
</evidence>
<dbReference type="STRING" id="1502745.SAMN02799620_05603"/>
<evidence type="ECO:0000313" key="2">
    <source>
        <dbReference type="Proteomes" id="UP000199707"/>
    </source>
</evidence>
<proteinExistence type="predicted"/>
<dbReference type="Proteomes" id="UP000199707">
    <property type="component" value="Unassembled WGS sequence"/>
</dbReference>
<gene>
    <name evidence="1" type="ORF">SAMN02799620_05603</name>
</gene>
<dbReference type="AlphaFoldDB" id="A0A1G4WYQ1"/>
<accession>A0A1G4WYQ1</accession>
<reference evidence="2" key="1">
    <citation type="submission" date="2016-10" db="EMBL/GenBank/DDBJ databases">
        <authorList>
            <person name="Varghese N."/>
            <person name="Submissions S."/>
        </authorList>
    </citation>
    <scope>NUCLEOTIDE SEQUENCE [LARGE SCALE GENOMIC DNA]</scope>
    <source>
        <strain evidence="2">UNC267MFSha1.1M11</strain>
    </source>
</reference>
<protein>
    <recommendedName>
        <fullName evidence="3">Glycerol acyltransferase</fullName>
    </recommendedName>
</protein>
<organism evidence="1 2">
    <name type="scientific">Mycolicibacterium fluoranthenivorans</name>
    <dbReference type="NCBI Taxonomy" id="258505"/>
    <lineage>
        <taxon>Bacteria</taxon>
        <taxon>Bacillati</taxon>
        <taxon>Actinomycetota</taxon>
        <taxon>Actinomycetes</taxon>
        <taxon>Mycobacteriales</taxon>
        <taxon>Mycobacteriaceae</taxon>
        <taxon>Mycolicibacterium</taxon>
    </lineage>
</organism>
<evidence type="ECO:0008006" key="3">
    <source>
        <dbReference type="Google" id="ProtNLM"/>
    </source>
</evidence>
<sequence length="115" mass="12407">MTTTNTDVIMNQPRRFQALRGMVETVADGVAPLVDLYRPYVDGLQKLPADGRFLLVGNHTQFGAEGLLAPCSSVVRWANGCDPLPTGTSAARVVCPAISSPLPVPWSERRTRTAN</sequence>